<accession>U2JD91</accession>
<dbReference type="PATRIC" id="fig|1227275.3.peg.414"/>
<reference evidence="1 2" key="1">
    <citation type="submission" date="2013-06" db="EMBL/GenBank/DDBJ databases">
        <authorList>
            <person name="Weinstock G."/>
            <person name="Sodergren E."/>
            <person name="Lobos E.A."/>
            <person name="Fulton L."/>
            <person name="Fulton R."/>
            <person name="Courtney L."/>
            <person name="Fronick C."/>
            <person name="O'Laughlin M."/>
            <person name="Godfrey J."/>
            <person name="Wilson R.M."/>
            <person name="Miner T."/>
            <person name="Farmer C."/>
            <person name="Delehaunty K."/>
            <person name="Cordes M."/>
            <person name="Minx P."/>
            <person name="Tomlinson C."/>
            <person name="Chen J."/>
            <person name="Wollam A."/>
            <person name="Pepin K.H."/>
            <person name="Bhonagiri V."/>
            <person name="Zhang X."/>
            <person name="Warren W."/>
            <person name="Mitreva M."/>
            <person name="Mardis E.R."/>
            <person name="Wilson R.K."/>
        </authorList>
    </citation>
    <scope>NUCLEOTIDE SEQUENCE [LARGE SCALE GENOMIC DNA]</scope>
    <source>
        <strain evidence="1 2">W1703</strain>
    </source>
</reference>
<dbReference type="Proteomes" id="UP000016617">
    <property type="component" value="Unassembled WGS sequence"/>
</dbReference>
<dbReference type="HOGENOM" id="CLU_2686401_0_0_9"/>
<gene>
    <name evidence="1" type="ORF">HMPREF1557_00471</name>
</gene>
<dbReference type="OrthoDB" id="2223713at2"/>
<comment type="caution">
    <text evidence="1">The sequence shown here is derived from an EMBL/GenBank/DDBJ whole genome shotgun (WGS) entry which is preliminary data.</text>
</comment>
<organism evidence="1 2">
    <name type="scientific">Streptococcus sobrinus W1703</name>
    <dbReference type="NCBI Taxonomy" id="1227275"/>
    <lineage>
        <taxon>Bacteria</taxon>
        <taxon>Bacillati</taxon>
        <taxon>Bacillota</taxon>
        <taxon>Bacilli</taxon>
        <taxon>Lactobacillales</taxon>
        <taxon>Streptococcaceae</taxon>
        <taxon>Streptococcus</taxon>
    </lineage>
</organism>
<protein>
    <submittedName>
        <fullName evidence="1">Uncharacterized protein</fullName>
    </submittedName>
</protein>
<name>U2JD91_9STRE</name>
<dbReference type="EMBL" id="AWVA01000025">
    <property type="protein sequence ID" value="ERJ78002.1"/>
    <property type="molecule type" value="Genomic_DNA"/>
</dbReference>
<dbReference type="RefSeq" id="WP_021673640.1">
    <property type="nucleotide sequence ID" value="NZ_KI259695.1"/>
</dbReference>
<proteinExistence type="predicted"/>
<dbReference type="AlphaFoldDB" id="U2JD91"/>
<evidence type="ECO:0000313" key="2">
    <source>
        <dbReference type="Proteomes" id="UP000016617"/>
    </source>
</evidence>
<evidence type="ECO:0000313" key="1">
    <source>
        <dbReference type="EMBL" id="ERJ78002.1"/>
    </source>
</evidence>
<sequence>MKRIRVFSRQRFPIIVENAVCKAYENGERSVAFLLLFSVKNDDMDNLLAEIRENSLVTQARWLFGSLVLTVYVK</sequence>